<dbReference type="Pfam" id="PF01520">
    <property type="entry name" value="Amidase_3"/>
    <property type="match status" value="1"/>
</dbReference>
<protein>
    <submittedName>
        <fullName evidence="4">N-acetylmuramoyl-L-alanine amidase</fullName>
    </submittedName>
</protein>
<evidence type="ECO:0000256" key="2">
    <source>
        <dbReference type="SAM" id="Phobius"/>
    </source>
</evidence>
<dbReference type="Proteomes" id="UP000640335">
    <property type="component" value="Unassembled WGS sequence"/>
</dbReference>
<evidence type="ECO:0000313" key="5">
    <source>
        <dbReference type="Proteomes" id="UP000640335"/>
    </source>
</evidence>
<name>A0ABR8Q3N0_9CLOT</name>
<organism evidence="4 5">
    <name type="scientific">Clostridium gallinarum</name>
    <dbReference type="NCBI Taxonomy" id="2762246"/>
    <lineage>
        <taxon>Bacteria</taxon>
        <taxon>Bacillati</taxon>
        <taxon>Bacillota</taxon>
        <taxon>Clostridia</taxon>
        <taxon>Eubacteriales</taxon>
        <taxon>Clostridiaceae</taxon>
        <taxon>Clostridium</taxon>
    </lineage>
</organism>
<dbReference type="InterPro" id="IPR050695">
    <property type="entry name" value="N-acetylmuramoyl_amidase_3"/>
</dbReference>
<reference evidence="4 5" key="1">
    <citation type="submission" date="2020-08" db="EMBL/GenBank/DDBJ databases">
        <title>A Genomic Blueprint of the Chicken Gut Microbiome.</title>
        <authorList>
            <person name="Gilroy R."/>
            <person name="Ravi A."/>
            <person name="Getino M."/>
            <person name="Pursley I."/>
            <person name="Horton D.L."/>
            <person name="Alikhan N.-F."/>
            <person name="Baker D."/>
            <person name="Gharbi K."/>
            <person name="Hall N."/>
            <person name="Watson M."/>
            <person name="Adriaenssens E.M."/>
            <person name="Foster-Nyarko E."/>
            <person name="Jarju S."/>
            <person name="Secka A."/>
            <person name="Antonio M."/>
            <person name="Oren A."/>
            <person name="Chaudhuri R."/>
            <person name="La Ragione R.M."/>
            <person name="Hildebrand F."/>
            <person name="Pallen M.J."/>
        </authorList>
    </citation>
    <scope>NUCLEOTIDE SEQUENCE [LARGE SCALE GENOMIC DNA]</scope>
    <source>
        <strain evidence="4 5">Sa3CUN1</strain>
    </source>
</reference>
<feature type="transmembrane region" description="Helical" evidence="2">
    <location>
        <begin position="6"/>
        <end position="24"/>
    </location>
</feature>
<comment type="caution">
    <text evidence="4">The sequence shown here is derived from an EMBL/GenBank/DDBJ whole genome shotgun (WGS) entry which is preliminary data.</text>
</comment>
<gene>
    <name evidence="4" type="ORF">H9660_07730</name>
</gene>
<feature type="domain" description="MurNAc-LAA" evidence="3">
    <location>
        <begin position="117"/>
        <end position="235"/>
    </location>
</feature>
<evidence type="ECO:0000256" key="1">
    <source>
        <dbReference type="ARBA" id="ARBA00022801"/>
    </source>
</evidence>
<evidence type="ECO:0000259" key="3">
    <source>
        <dbReference type="SMART" id="SM00646"/>
    </source>
</evidence>
<dbReference type="RefSeq" id="WP_191749800.1">
    <property type="nucleotide sequence ID" value="NZ_JACSQZ010000022.1"/>
</dbReference>
<dbReference type="Gene3D" id="3.40.630.40">
    <property type="entry name" value="Zn-dependent exopeptidases"/>
    <property type="match status" value="1"/>
</dbReference>
<dbReference type="SMART" id="SM00646">
    <property type="entry name" value="Ami_3"/>
    <property type="match status" value="1"/>
</dbReference>
<dbReference type="InterPro" id="IPR002508">
    <property type="entry name" value="MurNAc-LAA_cat"/>
</dbReference>
<accession>A0ABR8Q3N0</accession>
<dbReference type="PANTHER" id="PTHR30404:SF0">
    <property type="entry name" value="N-ACETYLMURAMOYL-L-ALANINE AMIDASE AMIC"/>
    <property type="match status" value="1"/>
</dbReference>
<evidence type="ECO:0000313" key="4">
    <source>
        <dbReference type="EMBL" id="MBD7915037.1"/>
    </source>
</evidence>
<keyword evidence="1" id="KW-0378">Hydrolase</keyword>
<dbReference type="CDD" id="cd02696">
    <property type="entry name" value="MurNAc-LAA"/>
    <property type="match status" value="1"/>
</dbReference>
<dbReference type="EMBL" id="JACSQZ010000022">
    <property type="protein sequence ID" value="MBD7915037.1"/>
    <property type="molecule type" value="Genomic_DNA"/>
</dbReference>
<proteinExistence type="predicted"/>
<keyword evidence="2" id="KW-0472">Membrane</keyword>
<keyword evidence="2" id="KW-1133">Transmembrane helix</keyword>
<dbReference type="SUPFAM" id="SSF53187">
    <property type="entry name" value="Zn-dependent exopeptidases"/>
    <property type="match status" value="1"/>
</dbReference>
<sequence>MKKLKFIINIILIFILINSSNIIVKALKEEKHNNFTICIDAGHQKKGDNNLESVSPGASKKKARVSQGTSGICTQKAEYVVNLEASILLKEILLNKGYNVVMTRESHDVNISNAERAEIANKSKADMTIRIHCDSVKDSSKTGATILIPCSKDGNTKNIYEESNKFANILKDNLTEEGIKVNGVFERNDITGFNWSDVPVVILEMGFMSNYNEDKMLCDENYQKKLMNIVGESIDKYKEN</sequence>
<keyword evidence="5" id="KW-1185">Reference proteome</keyword>
<dbReference type="PANTHER" id="PTHR30404">
    <property type="entry name" value="N-ACETYLMURAMOYL-L-ALANINE AMIDASE"/>
    <property type="match status" value="1"/>
</dbReference>
<keyword evidence="2" id="KW-0812">Transmembrane</keyword>